<keyword evidence="2" id="KW-0067">ATP-binding</keyword>
<gene>
    <name evidence="8" type="primary">zraR</name>
    <name evidence="8" type="ORF">H0A61_00371</name>
</gene>
<dbReference type="Gene3D" id="3.40.50.300">
    <property type="entry name" value="P-loop containing nucleotide triphosphate hydrolases"/>
    <property type="match status" value="1"/>
</dbReference>
<dbReference type="Gene3D" id="1.10.8.60">
    <property type="match status" value="1"/>
</dbReference>
<dbReference type="InterPro" id="IPR025662">
    <property type="entry name" value="Sigma_54_int_dom_ATP-bd_1"/>
</dbReference>
<evidence type="ECO:0000313" key="8">
    <source>
        <dbReference type="EMBL" id="QSQ08051.1"/>
    </source>
</evidence>
<dbReference type="InterPro" id="IPR002078">
    <property type="entry name" value="Sigma_54_int"/>
</dbReference>
<keyword evidence="1" id="KW-0547">Nucleotide-binding</keyword>
<evidence type="ECO:0000259" key="7">
    <source>
        <dbReference type="PROSITE" id="PS50112"/>
    </source>
</evidence>
<keyword evidence="3" id="KW-0805">Transcription regulation</keyword>
<evidence type="ECO:0000256" key="2">
    <source>
        <dbReference type="ARBA" id="ARBA00022840"/>
    </source>
</evidence>
<dbReference type="EMBL" id="CP059066">
    <property type="protein sequence ID" value="QSQ08051.1"/>
    <property type="molecule type" value="Genomic_DNA"/>
</dbReference>
<proteinExistence type="predicted"/>
<dbReference type="Pfam" id="PF08448">
    <property type="entry name" value="PAS_4"/>
    <property type="match status" value="1"/>
</dbReference>
<dbReference type="SUPFAM" id="SSF46689">
    <property type="entry name" value="Homeodomain-like"/>
    <property type="match status" value="1"/>
</dbReference>
<dbReference type="InterPro" id="IPR002197">
    <property type="entry name" value="HTH_Fis"/>
</dbReference>
<evidence type="ECO:0000256" key="5">
    <source>
        <dbReference type="ARBA" id="ARBA00023163"/>
    </source>
</evidence>
<evidence type="ECO:0000313" key="9">
    <source>
        <dbReference type="Proteomes" id="UP000662904"/>
    </source>
</evidence>
<feature type="domain" description="PAS" evidence="7">
    <location>
        <begin position="19"/>
        <end position="67"/>
    </location>
</feature>
<evidence type="ECO:0000256" key="1">
    <source>
        <dbReference type="ARBA" id="ARBA00022741"/>
    </source>
</evidence>
<dbReference type="GO" id="GO:0006355">
    <property type="term" value="P:regulation of DNA-templated transcription"/>
    <property type="evidence" value="ECO:0007669"/>
    <property type="project" value="InterPro"/>
</dbReference>
<dbReference type="InterPro" id="IPR058031">
    <property type="entry name" value="AAA_lid_NorR"/>
</dbReference>
<dbReference type="InterPro" id="IPR025944">
    <property type="entry name" value="Sigma_54_int_dom_CS"/>
</dbReference>
<dbReference type="Pfam" id="PF00158">
    <property type="entry name" value="Sigma54_activat"/>
    <property type="match status" value="1"/>
</dbReference>
<dbReference type="InterPro" id="IPR027417">
    <property type="entry name" value="P-loop_NTPase"/>
</dbReference>
<name>A0A8A0RHV2_9FIRM</name>
<dbReference type="Pfam" id="PF02954">
    <property type="entry name" value="HTH_8"/>
    <property type="match status" value="1"/>
</dbReference>
<dbReference type="Proteomes" id="UP000662904">
    <property type="component" value="Chromosome"/>
</dbReference>
<reference evidence="8" key="1">
    <citation type="submission" date="2020-07" db="EMBL/GenBank/DDBJ databases">
        <title>Koleobacter methoxysyntrophicus gen. nov., sp. nov., a novel anaerobic bacterium isolated from deep subsurface oil field and proposal of Koleobacterales ord. nov. in the phylum Firmicutes.</title>
        <authorList>
            <person name="Sakamoto S."/>
            <person name="Tamaki H."/>
        </authorList>
    </citation>
    <scope>NUCLEOTIDE SEQUENCE</scope>
    <source>
        <strain evidence="8">NRmbB1</strain>
    </source>
</reference>
<dbReference type="InterPro" id="IPR025943">
    <property type="entry name" value="Sigma_54_int_dom_ATP-bd_2"/>
</dbReference>
<dbReference type="Pfam" id="PF25601">
    <property type="entry name" value="AAA_lid_14"/>
    <property type="match status" value="1"/>
</dbReference>
<dbReference type="RefSeq" id="WP_206708286.1">
    <property type="nucleotide sequence ID" value="NZ_CP059066.1"/>
</dbReference>
<dbReference type="PROSITE" id="PS00688">
    <property type="entry name" value="SIGMA54_INTERACT_3"/>
    <property type="match status" value="1"/>
</dbReference>
<dbReference type="SUPFAM" id="SSF52540">
    <property type="entry name" value="P-loop containing nucleoside triphosphate hydrolases"/>
    <property type="match status" value="1"/>
</dbReference>
<dbReference type="InterPro" id="IPR000014">
    <property type="entry name" value="PAS"/>
</dbReference>
<evidence type="ECO:0000256" key="4">
    <source>
        <dbReference type="ARBA" id="ARBA00023125"/>
    </source>
</evidence>
<dbReference type="PANTHER" id="PTHR32071">
    <property type="entry name" value="TRANSCRIPTIONAL REGULATORY PROTEIN"/>
    <property type="match status" value="1"/>
</dbReference>
<dbReference type="InterPro" id="IPR013656">
    <property type="entry name" value="PAS_4"/>
</dbReference>
<dbReference type="Gene3D" id="1.10.10.60">
    <property type="entry name" value="Homeodomain-like"/>
    <property type="match status" value="1"/>
</dbReference>
<dbReference type="PRINTS" id="PR01590">
    <property type="entry name" value="HTHFIS"/>
</dbReference>
<keyword evidence="9" id="KW-1185">Reference proteome</keyword>
<keyword evidence="5" id="KW-0804">Transcription</keyword>
<organism evidence="8 9">
    <name type="scientific">Koleobacter methoxysyntrophicus</name>
    <dbReference type="NCBI Taxonomy" id="2751313"/>
    <lineage>
        <taxon>Bacteria</taxon>
        <taxon>Bacillati</taxon>
        <taxon>Bacillota</taxon>
        <taxon>Clostridia</taxon>
        <taxon>Koleobacterales</taxon>
        <taxon>Koleobacteraceae</taxon>
        <taxon>Koleobacter</taxon>
    </lineage>
</organism>
<dbReference type="PROSITE" id="PS50045">
    <property type="entry name" value="SIGMA54_INTERACT_4"/>
    <property type="match status" value="1"/>
</dbReference>
<dbReference type="KEGG" id="kme:H0A61_00371"/>
<dbReference type="CDD" id="cd00009">
    <property type="entry name" value="AAA"/>
    <property type="match status" value="1"/>
</dbReference>
<dbReference type="Gene3D" id="3.30.450.20">
    <property type="entry name" value="PAS domain"/>
    <property type="match status" value="1"/>
</dbReference>
<evidence type="ECO:0000256" key="3">
    <source>
        <dbReference type="ARBA" id="ARBA00023015"/>
    </source>
</evidence>
<dbReference type="PROSITE" id="PS00676">
    <property type="entry name" value="SIGMA54_INTERACT_2"/>
    <property type="match status" value="1"/>
</dbReference>
<dbReference type="SUPFAM" id="SSF55785">
    <property type="entry name" value="PYP-like sensor domain (PAS domain)"/>
    <property type="match status" value="1"/>
</dbReference>
<accession>A0A8A0RHV2</accession>
<feature type="domain" description="Sigma-54 factor interaction" evidence="6">
    <location>
        <begin position="161"/>
        <end position="391"/>
    </location>
</feature>
<dbReference type="SMART" id="SM00382">
    <property type="entry name" value="AAA"/>
    <property type="match status" value="1"/>
</dbReference>
<dbReference type="PANTHER" id="PTHR32071:SF57">
    <property type="entry name" value="C4-DICARBOXYLATE TRANSPORT TRANSCRIPTIONAL REGULATORY PROTEIN DCTD"/>
    <property type="match status" value="1"/>
</dbReference>
<dbReference type="AlphaFoldDB" id="A0A8A0RHV2"/>
<evidence type="ECO:0000259" key="6">
    <source>
        <dbReference type="PROSITE" id="PS50045"/>
    </source>
</evidence>
<sequence>MQEALEDNRGENLLFNNYFISMMERIFDPIPICIIVVDKDTRVKMINKAFADYLGFPKHRIIGEKVLDIDKNSRWPYVFQKKQAEIAWKHTFENGHTAIVHRIPVLDEHGDILYGFGMVLFEDVEQFREIVEKNRLLETTLDYYRKELQRIKGAKYSFNCIIGNSTKMKEAKGLAQKAAATDSNVLLLGESGTGKELFAHAIHNAGGRRFYPFIKVNCAAIPSELLESELFGYEEGAFTGAKKGGKAGKFLLANKGTIFLDEIGDMPEKMQAKLLRVLQEKEIEPVGSTETKNIDVRLITATNKNLEELVEKGQFREDLYYRLNVLTIKIPPLRERTEDIDHLCEVLIKKISERVGKYVTKISKNALDIIKSYKWPGNVRQLENVLERAIILSNSCMIDCDDLPDYIKLKDKRTYNGPIKPMKDIIEEVEKEAIIKALEYTKGNKFTASKLLGISRSSLYEKMNRYGISIQKHLVSPS</sequence>
<dbReference type="InterPro" id="IPR035965">
    <property type="entry name" value="PAS-like_dom_sf"/>
</dbReference>
<dbReference type="PROSITE" id="PS50112">
    <property type="entry name" value="PAS"/>
    <property type="match status" value="1"/>
</dbReference>
<keyword evidence="4" id="KW-0238">DNA-binding</keyword>
<dbReference type="InterPro" id="IPR003593">
    <property type="entry name" value="AAA+_ATPase"/>
</dbReference>
<dbReference type="GO" id="GO:0043565">
    <property type="term" value="F:sequence-specific DNA binding"/>
    <property type="evidence" value="ECO:0007669"/>
    <property type="project" value="InterPro"/>
</dbReference>
<protein>
    <submittedName>
        <fullName evidence="8">Transcriptional regulatory protein ZraR</fullName>
    </submittedName>
</protein>
<dbReference type="FunFam" id="3.40.50.300:FF:000006">
    <property type="entry name" value="DNA-binding transcriptional regulator NtrC"/>
    <property type="match status" value="1"/>
</dbReference>
<dbReference type="PROSITE" id="PS00675">
    <property type="entry name" value="SIGMA54_INTERACT_1"/>
    <property type="match status" value="1"/>
</dbReference>
<dbReference type="GO" id="GO:0005524">
    <property type="term" value="F:ATP binding"/>
    <property type="evidence" value="ECO:0007669"/>
    <property type="project" value="UniProtKB-KW"/>
</dbReference>
<dbReference type="InterPro" id="IPR009057">
    <property type="entry name" value="Homeodomain-like_sf"/>
</dbReference>
<dbReference type="CDD" id="cd00130">
    <property type="entry name" value="PAS"/>
    <property type="match status" value="1"/>
</dbReference>